<accession>A0A8G0PHT8</accession>
<organism evidence="1 2">
    <name type="scientific">Trichoderma simmonsii</name>
    <dbReference type="NCBI Taxonomy" id="1491479"/>
    <lineage>
        <taxon>Eukaryota</taxon>
        <taxon>Fungi</taxon>
        <taxon>Dikarya</taxon>
        <taxon>Ascomycota</taxon>
        <taxon>Pezizomycotina</taxon>
        <taxon>Sordariomycetes</taxon>
        <taxon>Hypocreomycetidae</taxon>
        <taxon>Hypocreales</taxon>
        <taxon>Hypocreaceae</taxon>
        <taxon>Trichoderma</taxon>
    </lineage>
</organism>
<evidence type="ECO:0000313" key="1">
    <source>
        <dbReference type="EMBL" id="QYT03081.1"/>
    </source>
</evidence>
<proteinExistence type="predicted"/>
<reference evidence="1 2" key="1">
    <citation type="journal article" date="2021" name="BMC Genomics">
        <title>Telomere-to-telomere genome assembly of asparaginase-producing Trichoderma simmonsii.</title>
        <authorList>
            <person name="Chung D."/>
            <person name="Kwon Y.M."/>
            <person name="Yang Y."/>
        </authorList>
    </citation>
    <scope>NUCLEOTIDE SEQUENCE [LARGE SCALE GENOMIC DNA]</scope>
    <source>
        <strain evidence="1 2">GH-Sj1</strain>
    </source>
</reference>
<protein>
    <submittedName>
        <fullName evidence="1">Uncharacterized protein</fullName>
    </submittedName>
</protein>
<gene>
    <name evidence="1" type="ORF">H0G86_010052</name>
</gene>
<dbReference type="Proteomes" id="UP000826661">
    <property type="component" value="Chromosome V"/>
</dbReference>
<keyword evidence="2" id="KW-1185">Reference proteome</keyword>
<name>A0A8G0PHT8_9HYPO</name>
<evidence type="ECO:0000313" key="2">
    <source>
        <dbReference type="Proteomes" id="UP000826661"/>
    </source>
</evidence>
<dbReference type="EMBL" id="CP075868">
    <property type="protein sequence ID" value="QYT03081.1"/>
    <property type="molecule type" value="Genomic_DNA"/>
</dbReference>
<sequence length="140" mass="14952">MRGGSSRSFQTFQTVFYPVSLSHVVISQKAHKSAEKMSSPSVQCLLVHLGPGLVADPVLIVALTGNTRLIKEAKSTGVGTRLSRQSFVFLSASGSTRSHMSDPRLWEEKSMAAPGVQRKCSTSAGIEGVIQQFGMTALAE</sequence>
<dbReference type="AlphaFoldDB" id="A0A8G0PHT8"/>